<dbReference type="AlphaFoldDB" id="A0A1E3AXD1"/>
<accession>A0A1E3AXD1</accession>
<dbReference type="PANTHER" id="PTHR43649:SF12">
    <property type="entry name" value="DIACETYLCHITOBIOSE BINDING PROTEIN DASA"/>
    <property type="match status" value="1"/>
</dbReference>
<feature type="region of interest" description="Disordered" evidence="1">
    <location>
        <begin position="28"/>
        <end position="65"/>
    </location>
</feature>
<dbReference type="GeneID" id="93299406"/>
<sequence>MRNKKKVISIIVALAMTAASLTACGSGGKGAESAPAAAEGTGNTTAASTEAESSTTGSEESDADGYVGSGGTYTMYLRSTFVDWINDLEWYKEAEKRTGVTVEYQKGTSVENDVYTEVDQMVLSNTLTDSTMCKQDQANIYGAQGAFYDLRPLIDEYAPHIKAYLDANPDYESLVTNEDGSIYGLLVEGIQKGSFIFYRQDHFDKAGVDVSGIKTVDDFTEALRTLKAYYKDVPNYYPLNGRETPLRFQSLFNCNSNISAEESNGFYYNNVELGYDIHADGAYTMVETMKKWYDEGLINPEWIAGAFSEGDWEAAMWEGRGSISFDFYTRPAAFNLEGKNYDPDYNMAIMDFFNDTDGNPMKVQTDTRYNQKRATVINAKASEETAKTIIQFIDYFYSDEGQTLANWGVEGISYEEKDGQKEYIVSYDEELAKPDGEMEWSFLSDRFTICKPLDTTAFYSFNSEIVKDAALKLFTDEHLQYGINIIYSDEQSEELATLTASLKDSCDAGIIAFIRGTKELNEDNWKAFLDEMDAAGYTRMEELQLAAYQNTYND</sequence>
<comment type="caution">
    <text evidence="3">The sequence shown here is derived from an EMBL/GenBank/DDBJ whole genome shotgun (WGS) entry which is preliminary data.</text>
</comment>
<name>A0A1E3AXD1_9FIRM</name>
<organism evidence="3 4">
    <name type="scientific">Eisenbergiella tayi</name>
    <dbReference type="NCBI Taxonomy" id="1432052"/>
    <lineage>
        <taxon>Bacteria</taxon>
        <taxon>Bacillati</taxon>
        <taxon>Bacillota</taxon>
        <taxon>Clostridia</taxon>
        <taxon>Lachnospirales</taxon>
        <taxon>Lachnospiraceae</taxon>
        <taxon>Eisenbergiella</taxon>
    </lineage>
</organism>
<proteinExistence type="predicted"/>
<evidence type="ECO:0000313" key="4">
    <source>
        <dbReference type="Proteomes" id="UP000095003"/>
    </source>
</evidence>
<evidence type="ECO:0000256" key="1">
    <source>
        <dbReference type="SAM" id="MobiDB-lite"/>
    </source>
</evidence>
<protein>
    <submittedName>
        <fullName evidence="3">Lipoprotein LipO</fullName>
    </submittedName>
</protein>
<dbReference type="PROSITE" id="PS51257">
    <property type="entry name" value="PROKAR_LIPOPROTEIN"/>
    <property type="match status" value="1"/>
</dbReference>
<dbReference type="PATRIC" id="fig|1432052.3.peg.992"/>
<dbReference type="Proteomes" id="UP000095003">
    <property type="component" value="Unassembled WGS sequence"/>
</dbReference>
<feature type="compositionally biased region" description="Low complexity" evidence="1">
    <location>
        <begin position="36"/>
        <end position="58"/>
    </location>
</feature>
<dbReference type="SUPFAM" id="SSF53850">
    <property type="entry name" value="Periplasmic binding protein-like II"/>
    <property type="match status" value="1"/>
</dbReference>
<keyword evidence="3" id="KW-0449">Lipoprotein</keyword>
<dbReference type="InterPro" id="IPR050490">
    <property type="entry name" value="Bact_solute-bd_prot1"/>
</dbReference>
<feature type="chain" id="PRO_5038457364" evidence="2">
    <location>
        <begin position="24"/>
        <end position="554"/>
    </location>
</feature>
<dbReference type="RefSeq" id="WP_069155880.1">
    <property type="nucleotide sequence ID" value="NZ_DBFYTC010000007.1"/>
</dbReference>
<dbReference type="PANTHER" id="PTHR43649">
    <property type="entry name" value="ARABINOSE-BINDING PROTEIN-RELATED"/>
    <property type="match status" value="1"/>
</dbReference>
<reference evidence="3 4" key="1">
    <citation type="submission" date="2016-07" db="EMBL/GenBank/DDBJ databases">
        <title>Characterization of isolates of Eisenbergiella tayi derived from blood cultures, using whole genome sequencing.</title>
        <authorList>
            <person name="Burdz T."/>
            <person name="Wiebe D."/>
            <person name="Huynh C."/>
            <person name="Bernard K."/>
        </authorList>
    </citation>
    <scope>NUCLEOTIDE SEQUENCE [LARGE SCALE GENOMIC DNA]</scope>
    <source>
        <strain evidence="3 4">NML 120489</strain>
    </source>
</reference>
<evidence type="ECO:0000256" key="2">
    <source>
        <dbReference type="SAM" id="SignalP"/>
    </source>
</evidence>
<dbReference type="EMBL" id="MCGI01000001">
    <property type="protein sequence ID" value="ODM13181.1"/>
    <property type="molecule type" value="Genomic_DNA"/>
</dbReference>
<feature type="signal peptide" evidence="2">
    <location>
        <begin position="1"/>
        <end position="23"/>
    </location>
</feature>
<evidence type="ECO:0000313" key="3">
    <source>
        <dbReference type="EMBL" id="ODM13181.1"/>
    </source>
</evidence>
<keyword evidence="2" id="KW-0732">Signal</keyword>
<gene>
    <name evidence="3" type="primary">lipO_11</name>
    <name evidence="3" type="ORF">BEH84_00896</name>
</gene>
<dbReference type="Gene3D" id="3.40.190.10">
    <property type="entry name" value="Periplasmic binding protein-like II"/>
    <property type="match status" value="2"/>
</dbReference>